<organism evidence="1 2">
    <name type="scientific">Marisediminitalea aggregata</name>
    <dbReference type="NCBI Taxonomy" id="634436"/>
    <lineage>
        <taxon>Bacteria</taxon>
        <taxon>Pseudomonadati</taxon>
        <taxon>Pseudomonadota</taxon>
        <taxon>Gammaproteobacteria</taxon>
        <taxon>Alteromonadales</taxon>
        <taxon>Alteromonadaceae</taxon>
        <taxon>Marisediminitalea</taxon>
    </lineage>
</organism>
<sequence>MINFLLRKELTERQKWREHATEAAEISDYCRDEAITAATQWLATPAGLLSSFSLGVAKAGQESDPGTSKGRKRHALWRFAQTVARSQLL</sequence>
<gene>
    <name evidence="1" type="ORF">SAMN05216361_1347</name>
</gene>
<reference evidence="2" key="1">
    <citation type="submission" date="2016-11" db="EMBL/GenBank/DDBJ databases">
        <authorList>
            <person name="Varghese N."/>
            <person name="Submissions S."/>
        </authorList>
    </citation>
    <scope>NUCLEOTIDE SEQUENCE [LARGE SCALE GENOMIC DNA]</scope>
    <source>
        <strain evidence="2">CGMCC 1.8995</strain>
    </source>
</reference>
<evidence type="ECO:0000313" key="2">
    <source>
        <dbReference type="Proteomes" id="UP000184520"/>
    </source>
</evidence>
<name>A0A1M5H7P1_9ALTE</name>
<dbReference type="STRING" id="634436.SAMN05216361_1347"/>
<dbReference type="Proteomes" id="UP000184520">
    <property type="component" value="Unassembled WGS sequence"/>
</dbReference>
<protein>
    <submittedName>
        <fullName evidence="1">Uncharacterized protein</fullName>
    </submittedName>
</protein>
<accession>A0A1M5H7P1</accession>
<dbReference type="RefSeq" id="WP_073319759.1">
    <property type="nucleotide sequence ID" value="NZ_FQWD01000002.1"/>
</dbReference>
<dbReference type="OrthoDB" id="6335556at2"/>
<proteinExistence type="predicted"/>
<dbReference type="EMBL" id="FQWD01000002">
    <property type="protein sequence ID" value="SHG12010.1"/>
    <property type="molecule type" value="Genomic_DNA"/>
</dbReference>
<dbReference type="AlphaFoldDB" id="A0A1M5H7P1"/>
<keyword evidence="2" id="KW-1185">Reference proteome</keyword>
<evidence type="ECO:0000313" key="1">
    <source>
        <dbReference type="EMBL" id="SHG12010.1"/>
    </source>
</evidence>